<feature type="transmembrane region" description="Helical" evidence="1">
    <location>
        <begin position="506"/>
        <end position="525"/>
    </location>
</feature>
<gene>
    <name evidence="2" type="ORF">V1264_015800</name>
</gene>
<sequence>MTTGPGLIRLAFIAFAGLPDLLMVRVRWVSGVGVLLLLPHATTTVPCLTHLVFAGLPHLLMVRVRWVSGVGVLLLCYPVLQQLGIVSHFLLSLPLVVGVFTALALMLSLKKPKVLSLLLMAGLTLLMCLWMSYLPWGLIYYFLGVLPLRAFYALVASNFVLCILVIFAAWHNSKEILGLLLLLQATGLTVCEVGLYQAGLYPLPTFQLTGIMAAYMLHRLYLADKLTRNTAAFASAVQLTKTAITALGYLLQEGMMIRDKRVVEISAADFLTLLAFVGVVVWIFVYETKEEVSLFESGKHVGLLMLCLGVSARSFLVPIGRLLLQDDPTLADLVGLWYGLSSVLVLLYALQHSGSASVMEQLMRVAIVLGAVGALVMAMQPQFVFTLYALYQWSEVLSILLLAAILATGVTVSFFQTLVTAAVLGVCPGVHAALLLYEQEATVLHLSLVAALTCTLLAFFIIIVKTQEVSDTAENFFKIGTVTAVVLLAAVMAVDLINLEARSSLWTYPCWRVALGVMAIVALALKMLAVKLGPQHLPLTKREDHGLPLIPVIGNMATVATFLLACTQGPEDGLLHDLWCSASALFLVFLQRDSLLLSSLSPSNRGTPTVVAAIMALVLSTIWRSRLWLFNGIFSTIVGFLEIVSVFASLPVYIVLAGIMWRGEIWSEKAVVFMLPMNALLVLLGTSFTSWALCVAGAVCGIGMMMFKLPLLPYNCQIMQR</sequence>
<dbReference type="Proteomes" id="UP001374579">
    <property type="component" value="Unassembled WGS sequence"/>
</dbReference>
<feature type="transmembrane region" description="Helical" evidence="1">
    <location>
        <begin position="60"/>
        <end position="80"/>
    </location>
</feature>
<feature type="transmembrane region" description="Helical" evidence="1">
    <location>
        <begin position="418"/>
        <end position="437"/>
    </location>
</feature>
<keyword evidence="3" id="KW-1185">Reference proteome</keyword>
<comment type="caution">
    <text evidence="2">The sequence shown here is derived from an EMBL/GenBank/DDBJ whole genome shotgun (WGS) entry which is preliminary data.</text>
</comment>
<protein>
    <submittedName>
        <fullName evidence="2">Uncharacterized protein</fullName>
    </submittedName>
</protein>
<proteinExistence type="predicted"/>
<keyword evidence="1" id="KW-1133">Transmembrane helix</keyword>
<feature type="transmembrane region" description="Helical" evidence="1">
    <location>
        <begin position="546"/>
        <end position="567"/>
    </location>
</feature>
<feature type="transmembrane region" description="Helical" evidence="1">
    <location>
        <begin position="114"/>
        <end position="133"/>
    </location>
</feature>
<feature type="transmembrane region" description="Helical" evidence="1">
    <location>
        <begin position="362"/>
        <end position="379"/>
    </location>
</feature>
<evidence type="ECO:0000256" key="1">
    <source>
        <dbReference type="SAM" id="Phobius"/>
    </source>
</evidence>
<feature type="transmembrane region" description="Helical" evidence="1">
    <location>
        <begin position="476"/>
        <end position="494"/>
    </location>
</feature>
<feature type="transmembrane region" description="Helical" evidence="1">
    <location>
        <begin position="633"/>
        <end position="659"/>
    </location>
</feature>
<feature type="transmembrane region" description="Helical" evidence="1">
    <location>
        <begin position="201"/>
        <end position="218"/>
    </location>
</feature>
<feature type="transmembrane region" description="Helical" evidence="1">
    <location>
        <begin position="573"/>
        <end position="590"/>
    </location>
</feature>
<feature type="transmembrane region" description="Helical" evidence="1">
    <location>
        <begin position="443"/>
        <end position="464"/>
    </location>
</feature>
<feature type="transmembrane region" description="Helical" evidence="1">
    <location>
        <begin position="176"/>
        <end position="195"/>
    </location>
</feature>
<reference evidence="2 3" key="1">
    <citation type="submission" date="2024-02" db="EMBL/GenBank/DDBJ databases">
        <title>Chromosome-scale genome assembly of the rough periwinkle Littorina saxatilis.</title>
        <authorList>
            <person name="De Jode A."/>
            <person name="Faria R."/>
            <person name="Formenti G."/>
            <person name="Sims Y."/>
            <person name="Smith T.P."/>
            <person name="Tracey A."/>
            <person name="Wood J.M.D."/>
            <person name="Zagrodzka Z.B."/>
            <person name="Johannesson K."/>
            <person name="Butlin R.K."/>
            <person name="Leder E.H."/>
        </authorList>
    </citation>
    <scope>NUCLEOTIDE SEQUENCE [LARGE SCALE GENOMIC DNA]</scope>
    <source>
        <strain evidence="2">Snail1</strain>
        <tissue evidence="2">Muscle</tissue>
    </source>
</reference>
<feature type="transmembrane region" description="Helical" evidence="1">
    <location>
        <begin position="270"/>
        <end position="288"/>
    </location>
</feature>
<feature type="transmembrane region" description="Helical" evidence="1">
    <location>
        <begin position="330"/>
        <end position="350"/>
    </location>
</feature>
<evidence type="ECO:0000313" key="3">
    <source>
        <dbReference type="Proteomes" id="UP001374579"/>
    </source>
</evidence>
<feature type="transmembrane region" description="Helical" evidence="1">
    <location>
        <begin position="7"/>
        <end position="26"/>
    </location>
</feature>
<dbReference type="EMBL" id="JBAMIC010000004">
    <property type="protein sequence ID" value="KAK7107994.1"/>
    <property type="molecule type" value="Genomic_DNA"/>
</dbReference>
<feature type="transmembrane region" description="Helical" evidence="1">
    <location>
        <begin position="300"/>
        <end position="324"/>
    </location>
</feature>
<keyword evidence="1" id="KW-0812">Transmembrane</keyword>
<evidence type="ECO:0000313" key="2">
    <source>
        <dbReference type="EMBL" id="KAK7107994.1"/>
    </source>
</evidence>
<organism evidence="2 3">
    <name type="scientific">Littorina saxatilis</name>
    <dbReference type="NCBI Taxonomy" id="31220"/>
    <lineage>
        <taxon>Eukaryota</taxon>
        <taxon>Metazoa</taxon>
        <taxon>Spiralia</taxon>
        <taxon>Lophotrochozoa</taxon>
        <taxon>Mollusca</taxon>
        <taxon>Gastropoda</taxon>
        <taxon>Caenogastropoda</taxon>
        <taxon>Littorinimorpha</taxon>
        <taxon>Littorinoidea</taxon>
        <taxon>Littorinidae</taxon>
        <taxon>Littorina</taxon>
    </lineage>
</organism>
<name>A0AAN9BMZ1_9CAEN</name>
<feature type="transmembrane region" description="Helical" evidence="1">
    <location>
        <begin position="32"/>
        <end position="53"/>
    </location>
</feature>
<feature type="transmembrane region" description="Helical" evidence="1">
    <location>
        <begin position="610"/>
        <end position="627"/>
    </location>
</feature>
<feature type="transmembrane region" description="Helical" evidence="1">
    <location>
        <begin position="139"/>
        <end position="169"/>
    </location>
</feature>
<dbReference type="AlphaFoldDB" id="A0AAN9BMZ1"/>
<feature type="transmembrane region" description="Helical" evidence="1">
    <location>
        <begin position="680"/>
        <end position="707"/>
    </location>
</feature>
<accession>A0AAN9BMZ1</accession>
<feature type="transmembrane region" description="Helical" evidence="1">
    <location>
        <begin position="86"/>
        <end position="107"/>
    </location>
</feature>
<keyword evidence="1" id="KW-0472">Membrane</keyword>